<accession>A0A225DAA4</accession>
<dbReference type="RefSeq" id="WP_088259577.1">
    <property type="nucleotide sequence ID" value="NZ_NIDE01000017.1"/>
</dbReference>
<proteinExistence type="predicted"/>
<dbReference type="OrthoDB" id="291270at2"/>
<evidence type="ECO:0000313" key="2">
    <source>
        <dbReference type="EMBL" id="OWK36594.1"/>
    </source>
</evidence>
<protein>
    <submittedName>
        <fullName evidence="2">Toxin 1, PIN domain</fullName>
    </submittedName>
</protein>
<dbReference type="Pfam" id="PF01850">
    <property type="entry name" value="PIN"/>
    <property type="match status" value="1"/>
</dbReference>
<dbReference type="AlphaFoldDB" id="A0A225DAA4"/>
<sequence>MTTLVDTNILVRLSTPTDPDRSIALAAATILQAGGDDLRTFPQSLYEFWVTATRPTTANGLGLTSTRCAAELSKLEATFPPLTDPADLFTRWKALVIAYQCAGKVAHDARLVAAMNAHGITRILTFNGRDFARYPGITILDPKVVAATPPSSTP</sequence>
<evidence type="ECO:0000259" key="1">
    <source>
        <dbReference type="Pfam" id="PF01850"/>
    </source>
</evidence>
<dbReference type="Proteomes" id="UP000214646">
    <property type="component" value="Unassembled WGS sequence"/>
</dbReference>
<dbReference type="SUPFAM" id="SSF88723">
    <property type="entry name" value="PIN domain-like"/>
    <property type="match status" value="1"/>
</dbReference>
<dbReference type="InterPro" id="IPR002716">
    <property type="entry name" value="PIN_dom"/>
</dbReference>
<reference evidence="3" key="1">
    <citation type="submission" date="2017-06" db="EMBL/GenBank/DDBJ databases">
        <title>Genome analysis of Fimbriiglobus ruber SP5, the first member of the order Planctomycetales with confirmed chitinolytic capability.</title>
        <authorList>
            <person name="Ravin N.V."/>
            <person name="Rakitin A.L."/>
            <person name="Ivanova A.A."/>
            <person name="Beletsky A.V."/>
            <person name="Kulichevskaya I.S."/>
            <person name="Mardanov A.V."/>
            <person name="Dedysh S.N."/>
        </authorList>
    </citation>
    <scope>NUCLEOTIDE SEQUENCE [LARGE SCALE GENOMIC DNA]</scope>
    <source>
        <strain evidence="3">SP5</strain>
    </source>
</reference>
<dbReference type="Gene3D" id="3.40.50.1010">
    <property type="entry name" value="5'-nuclease"/>
    <property type="match status" value="1"/>
</dbReference>
<evidence type="ECO:0000313" key="3">
    <source>
        <dbReference type="Proteomes" id="UP000214646"/>
    </source>
</evidence>
<name>A0A225DAA4_9BACT</name>
<dbReference type="CDD" id="cd09854">
    <property type="entry name" value="PIN_VapC-like"/>
    <property type="match status" value="1"/>
</dbReference>
<gene>
    <name evidence="2" type="ORF">FRUB_09157</name>
</gene>
<dbReference type="EMBL" id="NIDE01000017">
    <property type="protein sequence ID" value="OWK36594.1"/>
    <property type="molecule type" value="Genomic_DNA"/>
</dbReference>
<dbReference type="InterPro" id="IPR029060">
    <property type="entry name" value="PIN-like_dom_sf"/>
</dbReference>
<comment type="caution">
    <text evidence="2">The sequence shown here is derived from an EMBL/GenBank/DDBJ whole genome shotgun (WGS) entry which is preliminary data.</text>
</comment>
<feature type="domain" description="PIN" evidence="1">
    <location>
        <begin position="4"/>
        <end position="135"/>
    </location>
</feature>
<organism evidence="2 3">
    <name type="scientific">Fimbriiglobus ruber</name>
    <dbReference type="NCBI Taxonomy" id="1908690"/>
    <lineage>
        <taxon>Bacteria</taxon>
        <taxon>Pseudomonadati</taxon>
        <taxon>Planctomycetota</taxon>
        <taxon>Planctomycetia</taxon>
        <taxon>Gemmatales</taxon>
        <taxon>Gemmataceae</taxon>
        <taxon>Fimbriiglobus</taxon>
    </lineage>
</organism>
<keyword evidence="3" id="KW-1185">Reference proteome</keyword>